<name>A0A3S6FK22_CTEID</name>
<dbReference type="GO" id="GO:0003785">
    <property type="term" value="F:actin monomer binding"/>
    <property type="evidence" value="ECO:0007669"/>
    <property type="project" value="UniProtKB-UniRule"/>
</dbReference>
<comment type="subcellular location">
    <subcellularLocation>
        <location evidence="1 7">Cytoplasm</location>
        <location evidence="1 7">Cytoskeleton</location>
    </subcellularLocation>
</comment>
<dbReference type="KEGG" id="cide:127494185"/>
<dbReference type="FunFam" id="1.20.5.520:FF:000001">
    <property type="entry name" value="Thymosin beta"/>
    <property type="match status" value="1"/>
</dbReference>
<evidence type="ECO:0000313" key="9">
    <source>
        <dbReference type="EMBL" id="AOT80801.1"/>
    </source>
</evidence>
<dbReference type="SMART" id="SM00152">
    <property type="entry name" value="THY"/>
    <property type="match status" value="1"/>
</dbReference>
<organism evidence="9">
    <name type="scientific">Ctenopharyngodon idella</name>
    <name type="common">Grass carp</name>
    <name type="synonym">Leuciscus idella</name>
    <dbReference type="NCBI Taxonomy" id="7959"/>
    <lineage>
        <taxon>Eukaryota</taxon>
        <taxon>Metazoa</taxon>
        <taxon>Chordata</taxon>
        <taxon>Craniata</taxon>
        <taxon>Vertebrata</taxon>
        <taxon>Euteleostomi</taxon>
        <taxon>Actinopterygii</taxon>
        <taxon>Neopterygii</taxon>
        <taxon>Teleostei</taxon>
        <taxon>Ostariophysi</taxon>
        <taxon>Cypriniformes</taxon>
        <taxon>Xenocyprididae</taxon>
        <taxon>Xenocypridinae</taxon>
        <taxon>Ctenopharyngodon</taxon>
    </lineage>
</organism>
<feature type="compositionally biased region" description="Basic and acidic residues" evidence="8">
    <location>
        <begin position="32"/>
        <end position="47"/>
    </location>
</feature>
<dbReference type="GO" id="GO:0030334">
    <property type="term" value="P:regulation of cell migration"/>
    <property type="evidence" value="ECO:0007669"/>
    <property type="project" value="TreeGrafter"/>
</dbReference>
<protein>
    <recommendedName>
        <fullName evidence="7">Thymosin beta</fullName>
    </recommendedName>
</protein>
<dbReference type="GeneID" id="127494185"/>
<evidence type="ECO:0000256" key="1">
    <source>
        <dbReference type="ARBA" id="ARBA00004245"/>
    </source>
</evidence>
<evidence type="ECO:0000256" key="2">
    <source>
        <dbReference type="ARBA" id="ARBA00009511"/>
    </source>
</evidence>
<evidence type="ECO:0000256" key="6">
    <source>
        <dbReference type="ARBA" id="ARBA00025497"/>
    </source>
</evidence>
<reference evidence="9" key="1">
    <citation type="submission" date="2016-04" db="EMBL/GenBank/DDBJ databases">
        <title>The identification and expression analysis of grass carp thymosin bete-a gene.</title>
        <authorList>
            <person name="Wang G."/>
            <person name="Liu P."/>
            <person name="Pan L."/>
        </authorList>
    </citation>
    <scope>NUCLEOTIDE SEQUENCE</scope>
</reference>
<dbReference type="PIRSF" id="PIRSF001828">
    <property type="entry name" value="Thymosin_beta"/>
    <property type="match status" value="1"/>
</dbReference>
<feature type="region of interest" description="Disordered" evidence="8">
    <location>
        <begin position="1"/>
        <end position="47"/>
    </location>
</feature>
<comment type="similarity">
    <text evidence="2 7">Belongs to the thymosin beta family.</text>
</comment>
<dbReference type="GO" id="GO:0005856">
    <property type="term" value="C:cytoskeleton"/>
    <property type="evidence" value="ECO:0007669"/>
    <property type="project" value="UniProtKB-SubCell"/>
</dbReference>
<keyword evidence="5 7" id="KW-0206">Cytoskeleton</keyword>
<dbReference type="RefSeq" id="XP_051715849.1">
    <property type="nucleotide sequence ID" value="XM_051859889.1"/>
</dbReference>
<evidence type="ECO:0000256" key="5">
    <source>
        <dbReference type="ARBA" id="ARBA00023212"/>
    </source>
</evidence>
<dbReference type="InterPro" id="IPR001152">
    <property type="entry name" value="Beta-thymosin"/>
</dbReference>
<dbReference type="GO" id="GO:0007015">
    <property type="term" value="P:actin filament organization"/>
    <property type="evidence" value="ECO:0007669"/>
    <property type="project" value="UniProtKB-UniRule"/>
</dbReference>
<comment type="function">
    <text evidence="6 7">Plays an important role in the organization of the cytoskeleton. Binds to and sequesters actin monomers (G actin) and therefore inhibits actin polymerization.</text>
</comment>
<dbReference type="InterPro" id="IPR038386">
    <property type="entry name" value="Beta-thymosin_sf"/>
</dbReference>
<evidence type="ECO:0000256" key="4">
    <source>
        <dbReference type="ARBA" id="ARBA00023203"/>
    </source>
</evidence>
<evidence type="ECO:0000256" key="3">
    <source>
        <dbReference type="ARBA" id="ARBA00022490"/>
    </source>
</evidence>
<dbReference type="CTD" id="798430"/>
<sequence>MSDNNPVKDEVQNFDKKCLKKTNTAEKNTLPTKEDIEQEKKAGEVAK</sequence>
<dbReference type="EMBL" id="KX034214">
    <property type="protein sequence ID" value="AOT80801.1"/>
    <property type="molecule type" value="mRNA"/>
</dbReference>
<accession>A0A3S6FK22</accession>
<keyword evidence="3 7" id="KW-0963">Cytoplasm</keyword>
<feature type="compositionally biased region" description="Basic and acidic residues" evidence="8">
    <location>
        <begin position="1"/>
        <end position="17"/>
    </location>
</feature>
<keyword evidence="4 7" id="KW-0009">Actin-binding</keyword>
<proteinExistence type="evidence at transcript level"/>
<dbReference type="PROSITE" id="PS00500">
    <property type="entry name" value="THYMOSIN_B4"/>
    <property type="match status" value="1"/>
</dbReference>
<dbReference type="Gene3D" id="1.20.5.520">
    <property type="entry name" value="Single helix bin"/>
    <property type="match status" value="1"/>
</dbReference>
<dbReference type="Pfam" id="PF01290">
    <property type="entry name" value="Thymosin"/>
    <property type="match status" value="1"/>
</dbReference>
<dbReference type="AlphaFoldDB" id="A0A3S6FK22"/>
<evidence type="ECO:0000256" key="8">
    <source>
        <dbReference type="SAM" id="MobiDB-lite"/>
    </source>
</evidence>
<dbReference type="PANTHER" id="PTHR12021">
    <property type="entry name" value="THYMOSIN BETA"/>
    <property type="match status" value="1"/>
</dbReference>
<dbReference type="GO" id="GO:0005737">
    <property type="term" value="C:cytoplasm"/>
    <property type="evidence" value="ECO:0007669"/>
    <property type="project" value="TreeGrafter"/>
</dbReference>
<evidence type="ECO:0000256" key="7">
    <source>
        <dbReference type="PIRNR" id="PIRNR001828"/>
    </source>
</evidence>
<feature type="compositionally biased region" description="Polar residues" evidence="8">
    <location>
        <begin position="21"/>
        <end position="31"/>
    </location>
</feature>
<dbReference type="PANTHER" id="PTHR12021:SF3">
    <property type="entry name" value="THYMOSIN BETA-4-LIKE"/>
    <property type="match status" value="1"/>
</dbReference>
<dbReference type="OrthoDB" id="2151618at2759"/>